<dbReference type="SMART" id="SM00327">
    <property type="entry name" value="VWA"/>
    <property type="match status" value="1"/>
</dbReference>
<evidence type="ECO:0000259" key="2">
    <source>
        <dbReference type="PROSITE" id="PS50234"/>
    </source>
</evidence>
<dbReference type="PROSITE" id="PS50234">
    <property type="entry name" value="VWFA"/>
    <property type="match status" value="1"/>
</dbReference>
<dbReference type="PANTHER" id="PTHR22550">
    <property type="entry name" value="SPORE GERMINATION PROTEIN"/>
    <property type="match status" value="1"/>
</dbReference>
<dbReference type="InterPro" id="IPR050768">
    <property type="entry name" value="UPF0353/GerABKA_families"/>
</dbReference>
<dbReference type="RefSeq" id="WP_343814438.1">
    <property type="nucleotide sequence ID" value="NZ_BAAAFA010000001.1"/>
</dbReference>
<feature type="transmembrane region" description="Helical" evidence="1">
    <location>
        <begin position="60"/>
        <end position="78"/>
    </location>
</feature>
<evidence type="ECO:0000256" key="1">
    <source>
        <dbReference type="SAM" id="Phobius"/>
    </source>
</evidence>
<dbReference type="SUPFAM" id="SSF53300">
    <property type="entry name" value="vWA-like"/>
    <property type="match status" value="1"/>
</dbReference>
<dbReference type="EMBL" id="BAAAFA010000001">
    <property type="protein sequence ID" value="GAA0811521.1"/>
    <property type="molecule type" value="Genomic_DNA"/>
</dbReference>
<protein>
    <submittedName>
        <fullName evidence="3">VWA domain-containing protein</fullName>
    </submittedName>
</protein>
<comment type="caution">
    <text evidence="3">The sequence shown here is derived from an EMBL/GenBank/DDBJ whole genome shotgun (WGS) entry which is preliminary data.</text>
</comment>
<reference evidence="4" key="1">
    <citation type="journal article" date="2019" name="Int. J. Syst. Evol. Microbiol.">
        <title>The Global Catalogue of Microorganisms (GCM) 10K type strain sequencing project: providing services to taxonomists for standard genome sequencing and annotation.</title>
        <authorList>
            <consortium name="The Broad Institute Genomics Platform"/>
            <consortium name="The Broad Institute Genome Sequencing Center for Infectious Disease"/>
            <person name="Wu L."/>
            <person name="Ma J."/>
        </authorList>
    </citation>
    <scope>NUCLEOTIDE SEQUENCE [LARGE SCALE GENOMIC DNA]</scope>
    <source>
        <strain evidence="4">JCM 15608</strain>
    </source>
</reference>
<feature type="domain" description="VWFA" evidence="2">
    <location>
        <begin position="95"/>
        <end position="279"/>
    </location>
</feature>
<proteinExistence type="predicted"/>
<name>A0ABP3WC46_9GAMM</name>
<organism evidence="3 4">
    <name type="scientific">Colwellia asteriadis</name>
    <dbReference type="NCBI Taxonomy" id="517723"/>
    <lineage>
        <taxon>Bacteria</taxon>
        <taxon>Pseudomonadati</taxon>
        <taxon>Pseudomonadota</taxon>
        <taxon>Gammaproteobacteria</taxon>
        <taxon>Alteromonadales</taxon>
        <taxon>Colwelliaceae</taxon>
        <taxon>Colwellia</taxon>
    </lineage>
</organism>
<gene>
    <name evidence="3" type="ORF">GCM10009111_04150</name>
</gene>
<dbReference type="Proteomes" id="UP001500021">
    <property type="component" value="Unassembled WGS sequence"/>
</dbReference>
<sequence length="327" mass="35802">MILFKHLWVFSLLLLPIILVWLLPTFKQKSLAIRIPFFALAADAIGAKASQGAKVNQKSLLTWLFAGIIWISLVTALAQPMQLGATIKSSTISRDIMLAIDLSGSMDEPDFPTDNGETIQRLQGVKQVVSQYISDRKDDRIGLIVFGTQAYLQVPFTQDLTSAEQLLNETQVAMAGPHTAIGDAIGLALKTFEASKVDDKILILLTDGADTGSRMSPLNAAQIAKQSNLRIFTIGIGDEHGEGQYRVDFSTLKKIASTADGEFYQAQNSQALTNIYQQIDQIAAVETPHTKTRKETSLVHFPLLIALSCLVLILLVQVLTHREQSNA</sequence>
<keyword evidence="1" id="KW-0812">Transmembrane</keyword>
<dbReference type="PANTHER" id="PTHR22550:SF18">
    <property type="entry name" value="VWFA DOMAIN-CONTAINING PROTEIN"/>
    <property type="match status" value="1"/>
</dbReference>
<dbReference type="Pfam" id="PF00092">
    <property type="entry name" value="VWA"/>
    <property type="match status" value="1"/>
</dbReference>
<dbReference type="InterPro" id="IPR036465">
    <property type="entry name" value="vWFA_dom_sf"/>
</dbReference>
<accession>A0ABP3WC46</accession>
<keyword evidence="1" id="KW-0472">Membrane</keyword>
<dbReference type="InterPro" id="IPR002035">
    <property type="entry name" value="VWF_A"/>
</dbReference>
<evidence type="ECO:0000313" key="3">
    <source>
        <dbReference type="EMBL" id="GAA0811521.1"/>
    </source>
</evidence>
<evidence type="ECO:0000313" key="4">
    <source>
        <dbReference type="Proteomes" id="UP001500021"/>
    </source>
</evidence>
<keyword evidence="1" id="KW-1133">Transmembrane helix</keyword>
<feature type="transmembrane region" description="Helical" evidence="1">
    <location>
        <begin position="6"/>
        <end position="24"/>
    </location>
</feature>
<keyword evidence="4" id="KW-1185">Reference proteome</keyword>
<feature type="transmembrane region" description="Helical" evidence="1">
    <location>
        <begin position="298"/>
        <end position="319"/>
    </location>
</feature>
<dbReference type="Gene3D" id="3.40.50.410">
    <property type="entry name" value="von Willebrand factor, type A domain"/>
    <property type="match status" value="1"/>
</dbReference>